<dbReference type="Proteomes" id="UP000266673">
    <property type="component" value="Unassembled WGS sequence"/>
</dbReference>
<reference evidence="1 2" key="1">
    <citation type="submission" date="2018-06" db="EMBL/GenBank/DDBJ databases">
        <title>Comparative genomics reveals the genomic features of Rhizophagus irregularis, R. cerebriforme, R. diaphanum and Gigaspora rosea, and their symbiotic lifestyle signature.</title>
        <authorList>
            <person name="Morin E."/>
            <person name="San Clemente H."/>
            <person name="Chen E.C.H."/>
            <person name="De La Providencia I."/>
            <person name="Hainaut M."/>
            <person name="Kuo A."/>
            <person name="Kohler A."/>
            <person name="Murat C."/>
            <person name="Tang N."/>
            <person name="Roy S."/>
            <person name="Loubradou J."/>
            <person name="Henrissat B."/>
            <person name="Grigoriev I.V."/>
            <person name="Corradi N."/>
            <person name="Roux C."/>
            <person name="Martin F.M."/>
        </authorList>
    </citation>
    <scope>NUCLEOTIDE SEQUENCE [LARGE SCALE GENOMIC DNA]</scope>
    <source>
        <strain evidence="1 2">DAOM 194757</strain>
    </source>
</reference>
<keyword evidence="2" id="KW-1185">Reference proteome</keyword>
<dbReference type="OrthoDB" id="10448566at2759"/>
<evidence type="ECO:0000313" key="2">
    <source>
        <dbReference type="Proteomes" id="UP000266673"/>
    </source>
</evidence>
<name>A0A397W8T4_9GLOM</name>
<comment type="caution">
    <text evidence="1">The sequence shown here is derived from an EMBL/GenBank/DDBJ whole genome shotgun (WGS) entry which is preliminary data.</text>
</comment>
<dbReference type="AlphaFoldDB" id="A0A397W8T4"/>
<evidence type="ECO:0000313" key="1">
    <source>
        <dbReference type="EMBL" id="RIB27776.1"/>
    </source>
</evidence>
<accession>A0A397W8T4</accession>
<sequence length="168" mass="20334">MKQTYSGTSTNDDDEFWLSDDDNNKFWLFNDDNEDDYDSEDDDVFSSKSYNRWDNKNNFGKDALKKLYQVREAYQLLRLFTICLPNSSEQAKNGLFVTFSQSNSFGILEHNALLDALAHPVKGLNLFEYDELSYRRWCYRGFRRRCHRWCCSRCRRWCRLNCHHWCRR</sequence>
<gene>
    <name evidence="1" type="ORF">C2G38_2159755</name>
</gene>
<protein>
    <submittedName>
        <fullName evidence="1">Uncharacterized protein</fullName>
    </submittedName>
</protein>
<organism evidence="1 2">
    <name type="scientific">Gigaspora rosea</name>
    <dbReference type="NCBI Taxonomy" id="44941"/>
    <lineage>
        <taxon>Eukaryota</taxon>
        <taxon>Fungi</taxon>
        <taxon>Fungi incertae sedis</taxon>
        <taxon>Mucoromycota</taxon>
        <taxon>Glomeromycotina</taxon>
        <taxon>Glomeromycetes</taxon>
        <taxon>Diversisporales</taxon>
        <taxon>Gigasporaceae</taxon>
        <taxon>Gigaspora</taxon>
    </lineage>
</organism>
<proteinExistence type="predicted"/>
<dbReference type="EMBL" id="QKWP01000088">
    <property type="protein sequence ID" value="RIB27776.1"/>
    <property type="molecule type" value="Genomic_DNA"/>
</dbReference>